<gene>
    <name evidence="2" type="ORF">CVN68_16780</name>
</gene>
<reference evidence="2 3" key="1">
    <citation type="submission" date="2017-11" db="EMBL/GenBank/DDBJ databases">
        <title>Complete genome sequence of Sphingomonas sp. Strain Cra20, a psychrotolerant potential plant growth promoting rhizobacteria.</title>
        <authorList>
            <person name="Luo Y."/>
        </authorList>
    </citation>
    <scope>NUCLEOTIDE SEQUENCE [LARGE SCALE GENOMIC DNA]</scope>
    <source>
        <strain evidence="2 3">Cra20</strain>
    </source>
</reference>
<evidence type="ECO:0000313" key="2">
    <source>
        <dbReference type="EMBL" id="ATY33417.1"/>
    </source>
</evidence>
<dbReference type="EMBL" id="CP024923">
    <property type="protein sequence ID" value="ATY33417.1"/>
    <property type="molecule type" value="Genomic_DNA"/>
</dbReference>
<evidence type="ECO:0000313" key="3">
    <source>
        <dbReference type="Proteomes" id="UP000229081"/>
    </source>
</evidence>
<organism evidence="2 3">
    <name type="scientific">Sphingomonas psychrotolerans</name>
    <dbReference type="NCBI Taxonomy" id="1327635"/>
    <lineage>
        <taxon>Bacteria</taxon>
        <taxon>Pseudomonadati</taxon>
        <taxon>Pseudomonadota</taxon>
        <taxon>Alphaproteobacteria</taxon>
        <taxon>Sphingomonadales</taxon>
        <taxon>Sphingomonadaceae</taxon>
        <taxon>Sphingomonas</taxon>
    </lineage>
</organism>
<accession>A0A2K8MHQ9</accession>
<name>A0A2K8MHQ9_9SPHN</name>
<dbReference type="RefSeq" id="WP_100283221.1">
    <property type="nucleotide sequence ID" value="NZ_CP024923.1"/>
</dbReference>
<dbReference type="KEGG" id="sphc:CVN68_16780"/>
<evidence type="ECO:0000256" key="1">
    <source>
        <dbReference type="SAM" id="Phobius"/>
    </source>
</evidence>
<dbReference type="Proteomes" id="UP000229081">
    <property type="component" value="Chromosome"/>
</dbReference>
<keyword evidence="1" id="KW-1133">Transmembrane helix</keyword>
<feature type="transmembrane region" description="Helical" evidence="1">
    <location>
        <begin position="41"/>
        <end position="64"/>
    </location>
</feature>
<feature type="transmembrane region" description="Helical" evidence="1">
    <location>
        <begin position="12"/>
        <end position="35"/>
    </location>
</feature>
<proteinExistence type="predicted"/>
<feature type="transmembrane region" description="Helical" evidence="1">
    <location>
        <begin position="76"/>
        <end position="96"/>
    </location>
</feature>
<protein>
    <submittedName>
        <fullName evidence="2">Uncharacterized protein</fullName>
    </submittedName>
</protein>
<keyword evidence="3" id="KW-1185">Reference proteome</keyword>
<keyword evidence="1" id="KW-0472">Membrane</keyword>
<dbReference type="AlphaFoldDB" id="A0A2K8MHQ9"/>
<keyword evidence="1" id="KW-0812">Transmembrane</keyword>
<sequence length="105" mass="11440">MIRVFRNSDVRSMVCGFVGVILFLAISDLAGFSAWLRAAPVAQAVVRVFAVLLFGAGGLVLLIWPKLDGPRARPLFYRLLGAFMLTIALAHATILFGDPLNIRPE</sequence>